<accession>A0A0A8ZP48</accession>
<sequence length="62" mass="7139">MLLARYCLIVLVNTLVVFPEKWCTHVLLERHSVSFIQVVVSLCWGSPVNHRIHACQYVTVCL</sequence>
<feature type="chain" id="PRO_5002060023" description="Secreted protein" evidence="1">
    <location>
        <begin position="20"/>
        <end position="62"/>
    </location>
</feature>
<name>A0A0A8ZP48_ARUDO</name>
<proteinExistence type="predicted"/>
<organism evidence="2">
    <name type="scientific">Arundo donax</name>
    <name type="common">Giant reed</name>
    <name type="synonym">Donax arundinaceus</name>
    <dbReference type="NCBI Taxonomy" id="35708"/>
    <lineage>
        <taxon>Eukaryota</taxon>
        <taxon>Viridiplantae</taxon>
        <taxon>Streptophyta</taxon>
        <taxon>Embryophyta</taxon>
        <taxon>Tracheophyta</taxon>
        <taxon>Spermatophyta</taxon>
        <taxon>Magnoliopsida</taxon>
        <taxon>Liliopsida</taxon>
        <taxon>Poales</taxon>
        <taxon>Poaceae</taxon>
        <taxon>PACMAD clade</taxon>
        <taxon>Arundinoideae</taxon>
        <taxon>Arundineae</taxon>
        <taxon>Arundo</taxon>
    </lineage>
</organism>
<keyword evidence="1" id="KW-0732">Signal</keyword>
<evidence type="ECO:0000313" key="2">
    <source>
        <dbReference type="EMBL" id="JAD41179.1"/>
    </source>
</evidence>
<dbReference type="AlphaFoldDB" id="A0A0A8ZP48"/>
<evidence type="ECO:0000256" key="1">
    <source>
        <dbReference type="SAM" id="SignalP"/>
    </source>
</evidence>
<evidence type="ECO:0008006" key="3">
    <source>
        <dbReference type="Google" id="ProtNLM"/>
    </source>
</evidence>
<reference evidence="2" key="1">
    <citation type="submission" date="2014-09" db="EMBL/GenBank/DDBJ databases">
        <authorList>
            <person name="Magalhaes I.L.F."/>
            <person name="Oliveira U."/>
            <person name="Santos F.R."/>
            <person name="Vidigal T.H.D.A."/>
            <person name="Brescovit A.D."/>
            <person name="Santos A.J."/>
        </authorList>
    </citation>
    <scope>NUCLEOTIDE SEQUENCE</scope>
    <source>
        <tissue evidence="2">Shoot tissue taken approximately 20 cm above the soil surface</tissue>
    </source>
</reference>
<feature type="signal peptide" evidence="1">
    <location>
        <begin position="1"/>
        <end position="19"/>
    </location>
</feature>
<dbReference type="EMBL" id="GBRH01256716">
    <property type="protein sequence ID" value="JAD41179.1"/>
    <property type="molecule type" value="Transcribed_RNA"/>
</dbReference>
<reference evidence="2" key="2">
    <citation type="journal article" date="2015" name="Data Brief">
        <title>Shoot transcriptome of the giant reed, Arundo donax.</title>
        <authorList>
            <person name="Barrero R.A."/>
            <person name="Guerrero F.D."/>
            <person name="Moolhuijzen P."/>
            <person name="Goolsby J.A."/>
            <person name="Tidwell J."/>
            <person name="Bellgard S.E."/>
            <person name="Bellgard M.I."/>
        </authorList>
    </citation>
    <scope>NUCLEOTIDE SEQUENCE</scope>
    <source>
        <tissue evidence="2">Shoot tissue taken approximately 20 cm above the soil surface</tissue>
    </source>
</reference>
<protein>
    <recommendedName>
        <fullName evidence="3">Secreted protein</fullName>
    </recommendedName>
</protein>